<protein>
    <submittedName>
        <fullName evidence="7">Integral membrane protein TerC</fullName>
    </submittedName>
</protein>
<name>S5R1E1_9PROT</name>
<feature type="transmembrane region" description="Helical" evidence="6">
    <location>
        <begin position="137"/>
        <end position="155"/>
    </location>
</feature>
<feature type="transmembrane region" description="Helical" evidence="6">
    <location>
        <begin position="167"/>
        <end position="187"/>
    </location>
</feature>
<sequence>MTFLTASNGISIIQIILIDILLGGDNAIIIALACRNLQPNIRTKGIIFGTFGAIAIRIILVIFSINLLNLKYIKIIGGFLLFWISIKLLSNDHNYTTIASGKNLIHAIKTIIFADLIMSIDNVLAIAGTASQISNKYQMLLVIIGILFSIPIIIFGSKLVLILIEKFSSIIILCSILLGYLSGNMIFSDQSLTQLQINKLLIKNIFIFNMELHISLPGIIMSIIVVCSSIYLSKNKYINKNNFK</sequence>
<feature type="transmembrane region" description="Helical" evidence="6">
    <location>
        <begin position="46"/>
        <end position="66"/>
    </location>
</feature>
<evidence type="ECO:0000256" key="6">
    <source>
        <dbReference type="SAM" id="Phobius"/>
    </source>
</evidence>
<evidence type="ECO:0000313" key="7">
    <source>
        <dbReference type="EMBL" id="AGS07037.1"/>
    </source>
</evidence>
<organism evidence="7 8">
    <name type="scientific">Candidatus Profftella armatura</name>
    <dbReference type="NCBI Taxonomy" id="669502"/>
    <lineage>
        <taxon>Bacteria</taxon>
        <taxon>Pseudomonadati</taxon>
        <taxon>Pseudomonadota</taxon>
        <taxon>Betaproteobacteria</taxon>
        <taxon>Candidatus Profftella</taxon>
    </lineage>
</organism>
<gene>
    <name evidence="7" type="ORF">SSDC_01765</name>
</gene>
<proteinExistence type="inferred from homology"/>
<evidence type="ECO:0000256" key="5">
    <source>
        <dbReference type="ARBA" id="ARBA00023136"/>
    </source>
</evidence>
<dbReference type="GO" id="GO:0016020">
    <property type="term" value="C:membrane"/>
    <property type="evidence" value="ECO:0007669"/>
    <property type="project" value="UniProtKB-SubCell"/>
</dbReference>
<dbReference type="EMBL" id="CP003468">
    <property type="protein sequence ID" value="AGS07037.1"/>
    <property type="molecule type" value="Genomic_DNA"/>
</dbReference>
<feature type="transmembrane region" description="Helical" evidence="6">
    <location>
        <begin position="12"/>
        <end position="34"/>
    </location>
</feature>
<evidence type="ECO:0000256" key="1">
    <source>
        <dbReference type="ARBA" id="ARBA00004141"/>
    </source>
</evidence>
<comment type="similarity">
    <text evidence="2">Belongs to the TerC family.</text>
</comment>
<dbReference type="PANTHER" id="PTHR30238:SF4">
    <property type="entry name" value="SLL1022 PROTEIN"/>
    <property type="match status" value="1"/>
</dbReference>
<feature type="transmembrane region" description="Helical" evidence="6">
    <location>
        <begin position="111"/>
        <end position="131"/>
    </location>
</feature>
<dbReference type="PATRIC" id="fig|669502.6.peg.342"/>
<feature type="transmembrane region" description="Helical" evidence="6">
    <location>
        <begin position="72"/>
        <end position="90"/>
    </location>
</feature>
<dbReference type="GeneID" id="301553224"/>
<dbReference type="eggNOG" id="COG0861">
    <property type="taxonomic scope" value="Bacteria"/>
</dbReference>
<dbReference type="InterPro" id="IPR005496">
    <property type="entry name" value="Integral_membrane_TerC"/>
</dbReference>
<evidence type="ECO:0000256" key="3">
    <source>
        <dbReference type="ARBA" id="ARBA00022692"/>
    </source>
</evidence>
<dbReference type="PANTHER" id="PTHR30238">
    <property type="entry name" value="MEMBRANE BOUND PREDICTED REDOX MODULATOR"/>
    <property type="match status" value="1"/>
</dbReference>
<keyword evidence="8" id="KW-1185">Reference proteome</keyword>
<dbReference type="STRING" id="669502.SSDC_01765"/>
<dbReference type="RefSeq" id="WP_020915612.1">
    <property type="nucleotide sequence ID" value="NC_021885.1"/>
</dbReference>
<keyword evidence="3 6" id="KW-0812">Transmembrane</keyword>
<dbReference type="AlphaFoldDB" id="S5R1E1"/>
<dbReference type="KEGG" id="ssdc:SSDC_01765"/>
<accession>S5R1E1</accession>
<dbReference type="InterPro" id="IPR022301">
    <property type="entry name" value="Integral_membrane_YjbE"/>
</dbReference>
<dbReference type="OrthoDB" id="5295733at2"/>
<dbReference type="Proteomes" id="UP000015216">
    <property type="component" value="Chromosome"/>
</dbReference>
<dbReference type="Pfam" id="PF03741">
    <property type="entry name" value="TerC"/>
    <property type="match status" value="1"/>
</dbReference>
<dbReference type="HOGENOM" id="CLU_070543_0_0_4"/>
<evidence type="ECO:0000256" key="4">
    <source>
        <dbReference type="ARBA" id="ARBA00022989"/>
    </source>
</evidence>
<comment type="subcellular location">
    <subcellularLocation>
        <location evidence="1">Membrane</location>
        <topology evidence="1">Multi-pass membrane protein</topology>
    </subcellularLocation>
</comment>
<reference evidence="7 8" key="1">
    <citation type="journal article" date="2013" name="Curr. Biol.">
        <title>Defensive bacteriome symbiont with a drastically reduced genome.</title>
        <authorList>
            <person name="Nakabachi A."/>
            <person name="Ueoka R."/>
            <person name="Oshima K."/>
            <person name="Teta R."/>
            <person name="Mangoni A."/>
            <person name="Gurgui M."/>
            <person name="Oldham N.J."/>
            <person name="van Echten-Deckert G."/>
            <person name="Okamura K."/>
            <person name="Yamamoto K."/>
            <person name="Inoue H."/>
            <person name="Ohkuma M."/>
            <person name="Hongoh Y."/>
            <person name="Miyagishima S.Y."/>
            <person name="Hattori M."/>
            <person name="Piel J."/>
            <person name="Fukatsu T."/>
        </authorList>
    </citation>
    <scope>NUCLEOTIDE SEQUENCE [LARGE SCALE GENOMIC DNA]</scope>
    <source>
        <strain evidence="7 8">DC</strain>
    </source>
</reference>
<dbReference type="NCBIfam" id="TIGR03717">
    <property type="entry name" value="R_switched_YjbE"/>
    <property type="match status" value="1"/>
</dbReference>
<keyword evidence="4 6" id="KW-1133">Transmembrane helix</keyword>
<evidence type="ECO:0000256" key="2">
    <source>
        <dbReference type="ARBA" id="ARBA00007511"/>
    </source>
</evidence>
<evidence type="ECO:0000313" key="8">
    <source>
        <dbReference type="Proteomes" id="UP000015216"/>
    </source>
</evidence>
<feature type="transmembrane region" description="Helical" evidence="6">
    <location>
        <begin position="207"/>
        <end position="232"/>
    </location>
</feature>
<keyword evidence="5 6" id="KW-0472">Membrane</keyword>